<keyword evidence="8 9" id="KW-0472">Membrane</keyword>
<keyword evidence="12" id="KW-1185">Reference proteome</keyword>
<dbReference type="InterPro" id="IPR006312">
    <property type="entry name" value="TatA/E"/>
</dbReference>
<evidence type="ECO:0000256" key="6">
    <source>
        <dbReference type="ARBA" id="ARBA00022989"/>
    </source>
</evidence>
<reference evidence="12" key="1">
    <citation type="journal article" date="2019" name="Int. J. Syst. Evol. Microbiol.">
        <title>The Global Catalogue of Microorganisms (GCM) 10K type strain sequencing project: providing services to taxonomists for standard genome sequencing and annotation.</title>
        <authorList>
            <consortium name="The Broad Institute Genomics Platform"/>
            <consortium name="The Broad Institute Genome Sequencing Center for Infectious Disease"/>
            <person name="Wu L."/>
            <person name="Ma J."/>
        </authorList>
    </citation>
    <scope>NUCLEOTIDE SEQUENCE [LARGE SCALE GENOMIC DNA]</scope>
    <source>
        <strain evidence="12">KACC 11904</strain>
    </source>
</reference>
<comment type="function">
    <text evidence="9">Part of the twin-arginine translocation (Tat) system that transports large folded proteins containing a characteristic twin-arginine motif in their signal peptide across membranes. TatA could form the protein-conducting channel of the Tat system.</text>
</comment>
<evidence type="ECO:0000256" key="5">
    <source>
        <dbReference type="ARBA" id="ARBA00022927"/>
    </source>
</evidence>
<dbReference type="PRINTS" id="PR01506">
    <property type="entry name" value="TATBPROTEIN"/>
</dbReference>
<protein>
    <recommendedName>
        <fullName evidence="9">Sec-independent protein translocase protein TatA</fullName>
    </recommendedName>
</protein>
<keyword evidence="3 9" id="KW-1003">Cell membrane</keyword>
<feature type="region of interest" description="Disordered" evidence="10">
    <location>
        <begin position="77"/>
        <end position="140"/>
    </location>
</feature>
<evidence type="ECO:0000256" key="9">
    <source>
        <dbReference type="HAMAP-Rule" id="MF_00236"/>
    </source>
</evidence>
<dbReference type="Pfam" id="PF02416">
    <property type="entry name" value="TatA_B_E"/>
    <property type="match status" value="1"/>
</dbReference>
<dbReference type="InterPro" id="IPR003369">
    <property type="entry name" value="TatA/B/E"/>
</dbReference>
<evidence type="ECO:0000313" key="12">
    <source>
        <dbReference type="Proteomes" id="UP001596044"/>
    </source>
</evidence>
<dbReference type="NCBIfam" id="NF011430">
    <property type="entry name" value="PRK14861.1"/>
    <property type="match status" value="1"/>
</dbReference>
<dbReference type="Gene3D" id="1.20.5.3310">
    <property type="match status" value="1"/>
</dbReference>
<keyword evidence="7 9" id="KW-0811">Translocation</keyword>
<keyword evidence="2 9" id="KW-0813">Transport</keyword>
<dbReference type="PANTHER" id="PTHR42982">
    <property type="entry name" value="SEC-INDEPENDENT PROTEIN TRANSLOCASE PROTEIN TATA"/>
    <property type="match status" value="1"/>
</dbReference>
<evidence type="ECO:0000256" key="3">
    <source>
        <dbReference type="ARBA" id="ARBA00022475"/>
    </source>
</evidence>
<keyword evidence="4 9" id="KW-0812">Transmembrane</keyword>
<evidence type="ECO:0000256" key="1">
    <source>
        <dbReference type="ARBA" id="ARBA00004162"/>
    </source>
</evidence>
<dbReference type="PANTHER" id="PTHR42982:SF1">
    <property type="entry name" value="SEC-INDEPENDENT PROTEIN TRANSLOCASE PROTEIN TATA"/>
    <property type="match status" value="1"/>
</dbReference>
<feature type="transmembrane region" description="Helical" evidence="9">
    <location>
        <begin position="7"/>
        <end position="24"/>
    </location>
</feature>
<organism evidence="11 12">
    <name type="scientific">Paenibacillus aestuarii</name>
    <dbReference type="NCBI Taxonomy" id="516965"/>
    <lineage>
        <taxon>Bacteria</taxon>
        <taxon>Bacillati</taxon>
        <taxon>Bacillota</taxon>
        <taxon>Bacilli</taxon>
        <taxon>Bacillales</taxon>
        <taxon>Paenibacillaceae</taxon>
        <taxon>Paenibacillus</taxon>
    </lineage>
</organism>
<feature type="compositionally biased region" description="Pro residues" evidence="10">
    <location>
        <begin position="82"/>
        <end position="96"/>
    </location>
</feature>
<accession>A0ABW0K0E3</accession>
<evidence type="ECO:0000256" key="2">
    <source>
        <dbReference type="ARBA" id="ARBA00022448"/>
    </source>
</evidence>
<proteinExistence type="inferred from homology"/>
<comment type="caution">
    <text evidence="9">Lacks conserved residue(s) required for the propagation of feature annotation.</text>
</comment>
<feature type="transmembrane region" description="Helical" evidence="9">
    <location>
        <begin position="30"/>
        <end position="50"/>
    </location>
</feature>
<evidence type="ECO:0000256" key="7">
    <source>
        <dbReference type="ARBA" id="ARBA00023010"/>
    </source>
</evidence>
<dbReference type="NCBIfam" id="TIGR01411">
    <property type="entry name" value="tatAE"/>
    <property type="match status" value="1"/>
</dbReference>
<evidence type="ECO:0000313" key="11">
    <source>
        <dbReference type="EMBL" id="MFC5446865.1"/>
    </source>
</evidence>
<comment type="caution">
    <text evidence="11">The sequence shown here is derived from an EMBL/GenBank/DDBJ whole genome shotgun (WGS) entry which is preliminary data.</text>
</comment>
<sequence>MVLTTETHLYGFIFFCNVYFRFSFGDDNFMFQNIGFTEILLIAVVALILFGPQKLPELGRTLGRAIFEFKKSTRDLLSDAPASPPATATPPAPAAPQPSVAAPAEVPAATTEAAGSTEAAAAQPAAPAAKAPSNPRRLPD</sequence>
<comment type="similarity">
    <text evidence="9">Belongs to the TatA/E family.</text>
</comment>
<keyword evidence="5 9" id="KW-0653">Protein transport</keyword>
<gene>
    <name evidence="9" type="primary">tatA</name>
    <name evidence="11" type="ORF">ACFPOG_01200</name>
</gene>
<name>A0ABW0K0E3_9BACL</name>
<evidence type="ECO:0000256" key="4">
    <source>
        <dbReference type="ARBA" id="ARBA00022692"/>
    </source>
</evidence>
<comment type="subunit">
    <text evidence="9">Forms a complex with TatC.</text>
</comment>
<evidence type="ECO:0000256" key="8">
    <source>
        <dbReference type="ARBA" id="ARBA00023136"/>
    </source>
</evidence>
<dbReference type="EMBL" id="JBHSMJ010000004">
    <property type="protein sequence ID" value="MFC5446865.1"/>
    <property type="molecule type" value="Genomic_DNA"/>
</dbReference>
<keyword evidence="6 9" id="KW-1133">Transmembrane helix</keyword>
<dbReference type="Proteomes" id="UP001596044">
    <property type="component" value="Unassembled WGS sequence"/>
</dbReference>
<evidence type="ECO:0000256" key="10">
    <source>
        <dbReference type="SAM" id="MobiDB-lite"/>
    </source>
</evidence>
<dbReference type="RefSeq" id="WP_270880440.1">
    <property type="nucleotide sequence ID" value="NZ_JAQFVF010000033.1"/>
</dbReference>
<feature type="compositionally biased region" description="Low complexity" evidence="10">
    <location>
        <begin position="97"/>
        <end position="132"/>
    </location>
</feature>
<dbReference type="HAMAP" id="MF_00236">
    <property type="entry name" value="TatA_E"/>
    <property type="match status" value="1"/>
</dbReference>
<comment type="subcellular location">
    <subcellularLocation>
        <location evidence="1 9">Cell membrane</location>
        <topology evidence="1 9">Single-pass membrane protein</topology>
    </subcellularLocation>
</comment>